<name>A0A2T2NTW4_CORCC</name>
<gene>
    <name evidence="1" type="ORF">BS50DRAFT_326614</name>
</gene>
<reference evidence="1 2" key="1">
    <citation type="journal article" date="2018" name="Front. Microbiol.">
        <title>Genome-Wide Analysis of Corynespora cassiicola Leaf Fall Disease Putative Effectors.</title>
        <authorList>
            <person name="Lopez D."/>
            <person name="Ribeiro S."/>
            <person name="Label P."/>
            <person name="Fumanal B."/>
            <person name="Venisse J.S."/>
            <person name="Kohler A."/>
            <person name="de Oliveira R.R."/>
            <person name="Labutti K."/>
            <person name="Lipzen A."/>
            <person name="Lail K."/>
            <person name="Bauer D."/>
            <person name="Ohm R.A."/>
            <person name="Barry K.W."/>
            <person name="Spatafora J."/>
            <person name="Grigoriev I.V."/>
            <person name="Martin F.M."/>
            <person name="Pujade-Renaud V."/>
        </authorList>
    </citation>
    <scope>NUCLEOTIDE SEQUENCE [LARGE SCALE GENOMIC DNA]</scope>
    <source>
        <strain evidence="1 2">Philippines</strain>
    </source>
</reference>
<protein>
    <submittedName>
        <fullName evidence="1">Uncharacterized protein</fullName>
    </submittedName>
</protein>
<organism evidence="1 2">
    <name type="scientific">Corynespora cassiicola Philippines</name>
    <dbReference type="NCBI Taxonomy" id="1448308"/>
    <lineage>
        <taxon>Eukaryota</taxon>
        <taxon>Fungi</taxon>
        <taxon>Dikarya</taxon>
        <taxon>Ascomycota</taxon>
        <taxon>Pezizomycotina</taxon>
        <taxon>Dothideomycetes</taxon>
        <taxon>Pleosporomycetidae</taxon>
        <taxon>Pleosporales</taxon>
        <taxon>Corynesporascaceae</taxon>
        <taxon>Corynespora</taxon>
    </lineage>
</organism>
<dbReference type="Proteomes" id="UP000240883">
    <property type="component" value="Unassembled WGS sequence"/>
</dbReference>
<evidence type="ECO:0000313" key="2">
    <source>
        <dbReference type="Proteomes" id="UP000240883"/>
    </source>
</evidence>
<dbReference type="AlphaFoldDB" id="A0A2T2NTW4"/>
<sequence>MIKLFLQKGVSGNPVHIPGSTIGWSPASIAIFHGQKSKLERLSQPYKDLLKLEEVDPQICVGIFKDLECSGCYDRINGTIFRCHTCRFIYCFMCKPFLPHLHENHEREEFE</sequence>
<accession>A0A2T2NTW4</accession>
<dbReference type="EMBL" id="KZ678133">
    <property type="protein sequence ID" value="PSN68857.1"/>
    <property type="molecule type" value="Genomic_DNA"/>
</dbReference>
<proteinExistence type="predicted"/>
<keyword evidence="2" id="KW-1185">Reference proteome</keyword>
<dbReference type="OrthoDB" id="3798557at2759"/>
<evidence type="ECO:0000313" key="1">
    <source>
        <dbReference type="EMBL" id="PSN68857.1"/>
    </source>
</evidence>